<sequence>MPKRTSAARGREFGASAFAGMTSLTLLSFREDEFEDVVYLDSLHGGTWLEAECERRRTRRRSSGW</sequence>
<accession>A0A1G7Y9S8</accession>
<dbReference type="EMBL" id="FNCC01000013">
    <property type="protein sequence ID" value="SDG93211.1"/>
    <property type="molecule type" value="Genomic_DNA"/>
</dbReference>
<dbReference type="Proteomes" id="UP000199623">
    <property type="component" value="Unassembled WGS sequence"/>
</dbReference>
<proteinExistence type="predicted"/>
<keyword evidence="2" id="KW-1185">Reference proteome</keyword>
<dbReference type="RefSeq" id="WP_090054684.1">
    <property type="nucleotide sequence ID" value="NZ_FNCC01000013.1"/>
</dbReference>
<protein>
    <submittedName>
        <fullName evidence="1">Uncharacterized protein</fullName>
    </submittedName>
</protein>
<reference evidence="2" key="1">
    <citation type="submission" date="2016-10" db="EMBL/GenBank/DDBJ databases">
        <authorList>
            <person name="Varghese N."/>
            <person name="Submissions S."/>
        </authorList>
    </citation>
    <scope>NUCLEOTIDE SEQUENCE [LARGE SCALE GENOMIC DNA]</scope>
    <source>
        <strain evidence="2">CGMCC 4.3506</strain>
    </source>
</reference>
<name>A0A1G7Y9S8_9PSEU</name>
<evidence type="ECO:0000313" key="2">
    <source>
        <dbReference type="Proteomes" id="UP000199623"/>
    </source>
</evidence>
<dbReference type="OrthoDB" id="4285266at2"/>
<dbReference type="AlphaFoldDB" id="A0A1G7Y9S8"/>
<organism evidence="1 2">
    <name type="scientific">Lentzea fradiae</name>
    <dbReference type="NCBI Taxonomy" id="200378"/>
    <lineage>
        <taxon>Bacteria</taxon>
        <taxon>Bacillati</taxon>
        <taxon>Actinomycetota</taxon>
        <taxon>Actinomycetes</taxon>
        <taxon>Pseudonocardiales</taxon>
        <taxon>Pseudonocardiaceae</taxon>
        <taxon>Lentzea</taxon>
    </lineage>
</organism>
<evidence type="ECO:0000313" key="1">
    <source>
        <dbReference type="EMBL" id="SDG93211.1"/>
    </source>
</evidence>
<gene>
    <name evidence="1" type="ORF">SAMN05216553_113174</name>
</gene>